<dbReference type="Gene3D" id="2.130.10.10">
    <property type="entry name" value="YVTN repeat-like/Quinoprotein amine dehydrogenase"/>
    <property type="match status" value="1"/>
</dbReference>
<accession>A0A9P6X3V9</accession>
<evidence type="ECO:0000313" key="4">
    <source>
        <dbReference type="EMBL" id="KAG1304831.1"/>
    </source>
</evidence>
<evidence type="ECO:0000256" key="1">
    <source>
        <dbReference type="ARBA" id="ARBA00022574"/>
    </source>
</evidence>
<evidence type="ECO:0008006" key="6">
    <source>
        <dbReference type="Google" id="ProtNLM"/>
    </source>
</evidence>
<keyword evidence="2" id="KW-0677">Repeat</keyword>
<dbReference type="InterPro" id="IPR036322">
    <property type="entry name" value="WD40_repeat_dom_sf"/>
</dbReference>
<comment type="caution">
    <text evidence="4">The sequence shown here is derived from an EMBL/GenBank/DDBJ whole genome shotgun (WGS) entry which is preliminary data.</text>
</comment>
<dbReference type="PANTHER" id="PTHR11227">
    <property type="entry name" value="WD-REPEAT PROTEIN INTERACTING WITH PHOSPHOINOSIDES WIPI -RELATED"/>
    <property type="match status" value="1"/>
</dbReference>
<dbReference type="Pfam" id="PF21032">
    <property type="entry name" value="PROPPIN"/>
    <property type="match status" value="2"/>
</dbReference>
<keyword evidence="1" id="KW-0853">WD repeat</keyword>
<name>A0A9P6X3V9_RHIOR</name>
<dbReference type="InterPro" id="IPR015943">
    <property type="entry name" value="WD40/YVTN_repeat-like_dom_sf"/>
</dbReference>
<dbReference type="InterPro" id="IPR048720">
    <property type="entry name" value="PROPPIN"/>
</dbReference>
<sequence>MNLSRMSTSLYDAPGLLYVGFNQDQGCFAIGLNTGFRVYNCDPLTEHSRNESEEGGISIVEMLYRTNYLALVGGGRNPRYAPNKVVVYDSKNTKPVFELEYKSEVKNVKLRKDRLTVILQNKVYVYHFSMPPQLLHTFETCDNEKGLAAISTLPNHAILAIPGKRKGYVQTIDLNTLGYYASTESEQLPPLLTQPTHDPNTRTTVNVSMIHAHSGKLNCLSLNQDGTRCATSSDKGTLIRVFDTTTGTLLHELRRGVDRAEIYSIAFNSESTRLCVSSDKGTIHLFNLDPSVVTEQKLRGPVYGEVPAQTVSSPNGLTHSGNRGSSLSFMKSVLPKYFSSEWSFANAKIITESRCLVSFGSQKNTIIAICADGSCYKFSFDPKKGGECSRESFERFLKRE</sequence>
<dbReference type="SMART" id="SM00320">
    <property type="entry name" value="WD40"/>
    <property type="match status" value="2"/>
</dbReference>
<evidence type="ECO:0000256" key="2">
    <source>
        <dbReference type="ARBA" id="ARBA00022737"/>
    </source>
</evidence>
<dbReference type="EMBL" id="JAANQT010001524">
    <property type="protein sequence ID" value="KAG1304831.1"/>
    <property type="molecule type" value="Genomic_DNA"/>
</dbReference>
<dbReference type="InterPro" id="IPR001680">
    <property type="entry name" value="WD40_rpt"/>
</dbReference>
<dbReference type="OrthoDB" id="1667587at2759"/>
<proteinExistence type="inferred from homology"/>
<dbReference type="Proteomes" id="UP000716291">
    <property type="component" value="Unassembled WGS sequence"/>
</dbReference>
<protein>
    <recommendedName>
        <fullName evidence="6">WD repeat domain phosphoinositide-interacting protein 3</fullName>
    </recommendedName>
</protein>
<organism evidence="4 5">
    <name type="scientific">Rhizopus oryzae</name>
    <name type="common">Mucormycosis agent</name>
    <name type="synonym">Rhizopus arrhizus var. delemar</name>
    <dbReference type="NCBI Taxonomy" id="64495"/>
    <lineage>
        <taxon>Eukaryota</taxon>
        <taxon>Fungi</taxon>
        <taxon>Fungi incertae sedis</taxon>
        <taxon>Mucoromycota</taxon>
        <taxon>Mucoromycotina</taxon>
        <taxon>Mucoromycetes</taxon>
        <taxon>Mucorales</taxon>
        <taxon>Mucorineae</taxon>
        <taxon>Rhizopodaceae</taxon>
        <taxon>Rhizopus</taxon>
    </lineage>
</organism>
<evidence type="ECO:0000256" key="3">
    <source>
        <dbReference type="ARBA" id="ARBA00025740"/>
    </source>
</evidence>
<reference evidence="4" key="1">
    <citation type="journal article" date="2020" name="Microb. Genom.">
        <title>Genetic diversity of clinical and environmental Mucorales isolates obtained from an investigation of mucormycosis cases among solid organ transplant recipients.</title>
        <authorList>
            <person name="Nguyen M.H."/>
            <person name="Kaul D."/>
            <person name="Muto C."/>
            <person name="Cheng S.J."/>
            <person name="Richter R.A."/>
            <person name="Bruno V.M."/>
            <person name="Liu G."/>
            <person name="Beyhan S."/>
            <person name="Sundermann A.J."/>
            <person name="Mounaud S."/>
            <person name="Pasculle A.W."/>
            <person name="Nierman W.C."/>
            <person name="Driscoll E."/>
            <person name="Cumbie R."/>
            <person name="Clancy C.J."/>
            <person name="Dupont C.L."/>
        </authorList>
    </citation>
    <scope>NUCLEOTIDE SEQUENCE</scope>
    <source>
        <strain evidence="4">GL11</strain>
    </source>
</reference>
<keyword evidence="5" id="KW-1185">Reference proteome</keyword>
<dbReference type="GO" id="GO:0005737">
    <property type="term" value="C:cytoplasm"/>
    <property type="evidence" value="ECO:0007669"/>
    <property type="project" value="UniProtKB-ARBA"/>
</dbReference>
<comment type="similarity">
    <text evidence="3">Belongs to the WD repeat PROPPIN family.</text>
</comment>
<dbReference type="SUPFAM" id="SSF50978">
    <property type="entry name" value="WD40 repeat-like"/>
    <property type="match status" value="1"/>
</dbReference>
<dbReference type="AlphaFoldDB" id="A0A9P6X3V9"/>
<gene>
    <name evidence="4" type="ORF">G6F64_008871</name>
</gene>
<evidence type="ECO:0000313" key="5">
    <source>
        <dbReference type="Proteomes" id="UP000716291"/>
    </source>
</evidence>